<evidence type="ECO:0000313" key="2">
    <source>
        <dbReference type="RefSeq" id="XP_025416556.1"/>
    </source>
</evidence>
<gene>
    <name evidence="2" type="primary">LOC112687820</name>
</gene>
<dbReference type="Proteomes" id="UP000694846">
    <property type="component" value="Unplaced"/>
</dbReference>
<accession>A0A8B8G1T1</accession>
<organism evidence="1 2">
    <name type="scientific">Sipha flava</name>
    <name type="common">yellow sugarcane aphid</name>
    <dbReference type="NCBI Taxonomy" id="143950"/>
    <lineage>
        <taxon>Eukaryota</taxon>
        <taxon>Metazoa</taxon>
        <taxon>Ecdysozoa</taxon>
        <taxon>Arthropoda</taxon>
        <taxon>Hexapoda</taxon>
        <taxon>Insecta</taxon>
        <taxon>Pterygota</taxon>
        <taxon>Neoptera</taxon>
        <taxon>Paraneoptera</taxon>
        <taxon>Hemiptera</taxon>
        <taxon>Sternorrhyncha</taxon>
        <taxon>Aphidomorpha</taxon>
        <taxon>Aphidoidea</taxon>
        <taxon>Aphididae</taxon>
        <taxon>Sipha</taxon>
    </lineage>
</organism>
<keyword evidence="1" id="KW-1185">Reference proteome</keyword>
<protein>
    <submittedName>
        <fullName evidence="2">Uncharacterized protein LOC112687820</fullName>
    </submittedName>
</protein>
<name>A0A8B8G1T1_9HEMI</name>
<dbReference type="GeneID" id="112687820"/>
<sequence>MIKCYDESDKLSKSKSAAAIKKIRVTRINENTSECLIGNKRFEIYFYDTKDPTYRNYNDETPAIISYTCINCAFAIWTLDELFRFVSNFPLLYQPEFVNVENDLIGKNFSLFFDILTRVRKETNSFINILLNFVESDSSVDTDFLKTLLILNLKINYIHIMYNKKNYDIDGNPLNSRVNIDELQTDASDDFIDENYEETDDPFELYGDEYLKSFGGIIGSDDAVVRMILETMNSIQHFIIINCKFPFSYYSNKPFYGFTMTQFDSEKFDITQFLEDIRPINLETLYESDIEQIMLSSFFSSSIKGAEWDTGDGKVLIEYVYQEVEKSIDLEIVFWYQELIFKTIMKLVFSIIMRHLKNIEWLSIDTLNDFKYVQSEILSINTNLPANLTYSFEEFILNQNLFNRNQMINEIETYLISLNDITVDCERFATLAVLVSHIKSINKDFRCFFRLLEFLRNQYNLYYIPFRNNMIKIQSFMHKIKPESNEKWLTSEQAQRLRADESTRKALDSVKCNFVISLYHYCFEATITINYALTGYLTNNREQYYTEAGNMLSYVKQIAIDLINKSWDLPLFKMLYSIVPLLETYLQTTLDDNYAENLKRLVHVIMAELNKYGIAFCKPPDYNFLLFNNVNFDKIGKLSTQVNKDIKTSMDVLQSDNIKHKHTGLKTLYKTVDDRSADLAVYDKIIKLKWKGGEFNITNVYKHITSAIFYESRYTYNGCKTDKPSNDDCAQLYEQLKTTLHSLKYTFPNRFTKTITDIREYLRNAYNSCCNEIYINHQLEEKGDNITNDLYVLGISINFETSKLIVPKPPPTVIKKSESKFFTRKRSTKSEAQPKQQTVQKSIFKQSFDRINNVLQFVSSVSQQFDNINTFEEYSSSYSISLTSETYLTVLWNLINHQSLTPT</sequence>
<dbReference type="OrthoDB" id="6625707at2759"/>
<proteinExistence type="predicted"/>
<evidence type="ECO:0000313" key="1">
    <source>
        <dbReference type="Proteomes" id="UP000694846"/>
    </source>
</evidence>
<dbReference type="RefSeq" id="XP_025416556.1">
    <property type="nucleotide sequence ID" value="XM_025560771.1"/>
</dbReference>
<reference evidence="2" key="1">
    <citation type="submission" date="2025-08" db="UniProtKB">
        <authorList>
            <consortium name="RefSeq"/>
        </authorList>
    </citation>
    <scope>IDENTIFICATION</scope>
    <source>
        <tissue evidence="2">Whole body</tissue>
    </source>
</reference>
<dbReference type="AlphaFoldDB" id="A0A8B8G1T1"/>